<comment type="cofactor">
    <cofactor evidence="1">
        <name>[4Fe-4S] cluster</name>
        <dbReference type="ChEBI" id="CHEBI:49883"/>
    </cofactor>
</comment>
<reference evidence="10 11" key="1">
    <citation type="submission" date="2016-07" db="EMBL/GenBank/DDBJ databases">
        <authorList>
            <person name="Lefevre C.T."/>
        </authorList>
    </citation>
    <scope>NUCLEOTIDE SEQUENCE [LARGE SCALE GENOMIC DNA]</scope>
    <source>
        <strain evidence="10">PR1</strain>
    </source>
</reference>
<dbReference type="RefSeq" id="WP_069188558.1">
    <property type="nucleotide sequence ID" value="NZ_FLYE01000012.1"/>
</dbReference>
<evidence type="ECO:0000256" key="5">
    <source>
        <dbReference type="ARBA" id="ARBA00022723"/>
    </source>
</evidence>
<dbReference type="InterPro" id="IPR020612">
    <property type="entry name" value="Methylthiotransferase_CS"/>
</dbReference>
<evidence type="ECO:0000256" key="2">
    <source>
        <dbReference type="ARBA" id="ARBA00022485"/>
    </source>
</evidence>
<keyword evidence="2" id="KW-0004">4Fe-4S</keyword>
<dbReference type="Pfam" id="PF00919">
    <property type="entry name" value="UPF0004"/>
    <property type="match status" value="1"/>
</dbReference>
<evidence type="ECO:0000256" key="3">
    <source>
        <dbReference type="ARBA" id="ARBA00022679"/>
    </source>
</evidence>
<dbReference type="Pfam" id="PF04055">
    <property type="entry name" value="Radical_SAM"/>
    <property type="match status" value="1"/>
</dbReference>
<evidence type="ECO:0000259" key="9">
    <source>
        <dbReference type="PROSITE" id="PS51918"/>
    </source>
</evidence>
<dbReference type="InterPro" id="IPR023404">
    <property type="entry name" value="rSAM_horseshoe"/>
</dbReference>
<sequence>MSEAKVVTLGCRLNTYESEVMRKNAEEAGLDNAVIINTCAVTGEAVRQARQTIRKMRKKDPNAKIIVTGCAAQIDPEAFAEMDEVDRVIGNKEKLEVESFLPERTELIEVTDIMEVRETAHHLIDGFDGHTRAFIEVQQGCDHRCTFCIIPFGRGPNRSVPIGEIVDRVKNLVERGYREVVLTGVDVTSYGPDLPGKPSFGQMVRRVLSNVPQLPRLRLSSLDPAAIDEDLLEVISNEPRLMPHFHLSLQSGEDMILKRMKRRHTVLDAISLCDEIKKRRPDAVFGADIIAGFPTEDEAMFATTMETLARCNITFAHVFPYSSREGTPAARMPQVPGDVRKARAAKIRALGEAALDEFMAERVGKTVSVLVEKNNAGHCEHYCPVQLTDDVDAGQIVAAKIVKIQDGSLIGERVLND</sequence>
<dbReference type="GO" id="GO:0035598">
    <property type="term" value="F:tRNA (N(6)-L-threonylcarbamoyladenosine(37)-C(2))-methylthiotransferase activity"/>
    <property type="evidence" value="ECO:0007669"/>
    <property type="project" value="TreeGrafter"/>
</dbReference>
<keyword evidence="5" id="KW-0479">Metal-binding</keyword>
<dbReference type="GO" id="GO:0046872">
    <property type="term" value="F:metal ion binding"/>
    <property type="evidence" value="ECO:0007669"/>
    <property type="project" value="UniProtKB-KW"/>
</dbReference>
<dbReference type="InterPro" id="IPR005839">
    <property type="entry name" value="Methylthiotransferase"/>
</dbReference>
<dbReference type="EC" id="2.-.-.-" evidence="10"/>
<dbReference type="CDD" id="cd01335">
    <property type="entry name" value="Radical_SAM"/>
    <property type="match status" value="1"/>
</dbReference>
<keyword evidence="7" id="KW-0411">Iron-sulfur</keyword>
<dbReference type="InterPro" id="IPR038135">
    <property type="entry name" value="Methylthiotransferase_N_sf"/>
</dbReference>
<evidence type="ECO:0000256" key="6">
    <source>
        <dbReference type="ARBA" id="ARBA00023004"/>
    </source>
</evidence>
<dbReference type="OrthoDB" id="9805215at2"/>
<dbReference type="SFLD" id="SFLDG01082">
    <property type="entry name" value="B12-binding_domain_containing"/>
    <property type="match status" value="1"/>
</dbReference>
<dbReference type="PROSITE" id="PS51918">
    <property type="entry name" value="RADICAL_SAM"/>
    <property type="match status" value="1"/>
</dbReference>
<dbReference type="AlphaFoldDB" id="A0A1C3RGQ1"/>
<evidence type="ECO:0000256" key="7">
    <source>
        <dbReference type="ARBA" id="ARBA00023014"/>
    </source>
</evidence>
<dbReference type="PROSITE" id="PS01278">
    <property type="entry name" value="MTTASE_RADICAL"/>
    <property type="match status" value="1"/>
</dbReference>
<evidence type="ECO:0000256" key="1">
    <source>
        <dbReference type="ARBA" id="ARBA00001966"/>
    </source>
</evidence>
<keyword evidence="3 10" id="KW-0808">Transferase</keyword>
<feature type="domain" description="MTTase N-terminal" evidence="8">
    <location>
        <begin position="2"/>
        <end position="106"/>
    </location>
</feature>
<dbReference type="PROSITE" id="PS51449">
    <property type="entry name" value="MTTASE_N"/>
    <property type="match status" value="1"/>
</dbReference>
<protein>
    <submittedName>
        <fullName evidence="10">Threonylcarbamoyladenosine tRNA methylthiotransferase MtaB</fullName>
        <ecNumber evidence="10">2.-.-.-</ecNumber>
    </submittedName>
</protein>
<dbReference type="SFLD" id="SFLDS00029">
    <property type="entry name" value="Radical_SAM"/>
    <property type="match status" value="1"/>
</dbReference>
<dbReference type="InterPro" id="IPR006638">
    <property type="entry name" value="Elp3/MiaA/NifB-like_rSAM"/>
</dbReference>
<dbReference type="InterPro" id="IPR058240">
    <property type="entry name" value="rSAM_sf"/>
</dbReference>
<keyword evidence="4" id="KW-0949">S-adenosyl-L-methionine</keyword>
<evidence type="ECO:0000313" key="11">
    <source>
        <dbReference type="Proteomes" id="UP000231658"/>
    </source>
</evidence>
<keyword evidence="11" id="KW-1185">Reference proteome</keyword>
<dbReference type="SMART" id="SM00729">
    <property type="entry name" value="Elp3"/>
    <property type="match status" value="1"/>
</dbReference>
<dbReference type="Proteomes" id="UP000231658">
    <property type="component" value="Unassembled WGS sequence"/>
</dbReference>
<dbReference type="SFLD" id="SFLDG01061">
    <property type="entry name" value="methylthiotransferase"/>
    <property type="match status" value="1"/>
</dbReference>
<keyword evidence="6" id="KW-0408">Iron</keyword>
<dbReference type="InterPro" id="IPR007197">
    <property type="entry name" value="rSAM"/>
</dbReference>
<feature type="domain" description="Radical SAM core" evidence="9">
    <location>
        <begin position="127"/>
        <end position="357"/>
    </location>
</feature>
<dbReference type="EMBL" id="FLYE01000012">
    <property type="protein sequence ID" value="SCA56473.1"/>
    <property type="molecule type" value="Genomic_DNA"/>
</dbReference>
<dbReference type="Gene3D" id="3.80.30.20">
    <property type="entry name" value="tm_1862 like domain"/>
    <property type="match status" value="1"/>
</dbReference>
<proteinExistence type="predicted"/>
<evidence type="ECO:0000313" key="10">
    <source>
        <dbReference type="EMBL" id="SCA56473.1"/>
    </source>
</evidence>
<evidence type="ECO:0000256" key="4">
    <source>
        <dbReference type="ARBA" id="ARBA00022691"/>
    </source>
</evidence>
<evidence type="ECO:0000259" key="8">
    <source>
        <dbReference type="PROSITE" id="PS51449"/>
    </source>
</evidence>
<dbReference type="Gene3D" id="3.40.50.12160">
    <property type="entry name" value="Methylthiotransferase, N-terminal domain"/>
    <property type="match status" value="1"/>
</dbReference>
<dbReference type="InterPro" id="IPR006467">
    <property type="entry name" value="MiaB-like_bact"/>
</dbReference>
<accession>A0A1C3RGQ1</accession>
<gene>
    <name evidence="10" type="primary">mtaB</name>
    <name evidence="10" type="ORF">MTBPR1_20321</name>
</gene>
<name>A0A1C3RGQ1_9PROT</name>
<dbReference type="PANTHER" id="PTHR11918:SF45">
    <property type="entry name" value="THREONYLCARBAMOYLADENOSINE TRNA METHYLTHIOTRANSFERASE"/>
    <property type="match status" value="1"/>
</dbReference>
<dbReference type="STRING" id="1867952.MTBPR1_20321"/>
<dbReference type="NCBIfam" id="TIGR01579">
    <property type="entry name" value="MiaB-like-C"/>
    <property type="match status" value="1"/>
</dbReference>
<dbReference type="GO" id="GO:0051539">
    <property type="term" value="F:4 iron, 4 sulfur cluster binding"/>
    <property type="evidence" value="ECO:0007669"/>
    <property type="project" value="UniProtKB-KW"/>
</dbReference>
<dbReference type="PANTHER" id="PTHR11918">
    <property type="entry name" value="RADICAL SAM PROTEINS"/>
    <property type="match status" value="1"/>
</dbReference>
<dbReference type="InterPro" id="IPR013848">
    <property type="entry name" value="Methylthiotransferase_N"/>
</dbReference>
<dbReference type="NCBIfam" id="TIGR00089">
    <property type="entry name" value="MiaB/RimO family radical SAM methylthiotransferase"/>
    <property type="match status" value="1"/>
</dbReference>
<dbReference type="SUPFAM" id="SSF102114">
    <property type="entry name" value="Radical SAM enzymes"/>
    <property type="match status" value="1"/>
</dbReference>
<organism evidence="10 11">
    <name type="scientific">Candidatus Terasakiella magnetica</name>
    <dbReference type="NCBI Taxonomy" id="1867952"/>
    <lineage>
        <taxon>Bacteria</taxon>
        <taxon>Pseudomonadati</taxon>
        <taxon>Pseudomonadota</taxon>
        <taxon>Alphaproteobacteria</taxon>
        <taxon>Rhodospirillales</taxon>
        <taxon>Terasakiellaceae</taxon>
        <taxon>Terasakiella</taxon>
    </lineage>
</organism>